<dbReference type="Gene3D" id="1.20.1070.10">
    <property type="entry name" value="Rhodopsin 7-helix transmembrane proteins"/>
    <property type="match status" value="1"/>
</dbReference>
<evidence type="ECO:0000256" key="8">
    <source>
        <dbReference type="ARBA" id="ARBA00023157"/>
    </source>
</evidence>
<evidence type="ECO:0000256" key="5">
    <source>
        <dbReference type="ARBA" id="ARBA00022989"/>
    </source>
</evidence>
<sequence>MEDQQYNVTEETICQAIQESYNSSKESLPKILKTYIDTNGFPRDYALPNWPYGLIWCKTVQYLIHVTAYLSVYTLVLMSIDRFLAVVRPVESLSYRTERNAVLSCIAVWGIVLLCCIPLYNAHGLRAYTPDLINYYEKCQFISGGVHSLLTFQIVFFVSSYLIPLGLIVTLYMHMLFRLWGTGPQGHPETHIRDKRRATRLVIVVVVIFAVCWLPIQLFLLLKTLLNVREMNLTLVFIQVFSNVLAYMNSCVNPILYAFLSESFRKSFRKLMPWGSPERQAQQRRFSHAAPSTAHRTTTTVTANRTDRIDLEMASAQEVKPL</sequence>
<keyword evidence="8" id="KW-1015">Disulfide bond</keyword>
<keyword evidence="11 12" id="KW-0807">Transducer</keyword>
<keyword evidence="9 12" id="KW-0675">Receptor</keyword>
<comment type="similarity">
    <text evidence="2 12">Belongs to the G-protein coupled receptor 1 family.</text>
</comment>
<gene>
    <name evidence="13" type="ORF">CTOB1V02_LOCUS169</name>
</gene>
<reference evidence="13" key="1">
    <citation type="submission" date="2020-11" db="EMBL/GenBank/DDBJ databases">
        <authorList>
            <person name="Tran Van P."/>
        </authorList>
    </citation>
    <scope>NUCLEOTIDE SEQUENCE</scope>
</reference>
<dbReference type="PRINTS" id="PR00237">
    <property type="entry name" value="GPCRRHODOPSN"/>
</dbReference>
<keyword evidence="10" id="KW-0325">Glycoprotein</keyword>
<evidence type="ECO:0000256" key="3">
    <source>
        <dbReference type="ARBA" id="ARBA00022475"/>
    </source>
</evidence>
<evidence type="ECO:0000256" key="10">
    <source>
        <dbReference type="ARBA" id="ARBA00023180"/>
    </source>
</evidence>
<dbReference type="SUPFAM" id="SSF81321">
    <property type="entry name" value="Family A G protein-coupled receptor-like"/>
    <property type="match status" value="1"/>
</dbReference>
<evidence type="ECO:0000256" key="11">
    <source>
        <dbReference type="ARBA" id="ARBA00023224"/>
    </source>
</evidence>
<keyword evidence="4 12" id="KW-0812">Transmembrane</keyword>
<accession>A0A7R8VZW5</accession>
<evidence type="ECO:0000256" key="7">
    <source>
        <dbReference type="ARBA" id="ARBA00023136"/>
    </source>
</evidence>
<evidence type="ECO:0000256" key="2">
    <source>
        <dbReference type="ARBA" id="ARBA00010663"/>
    </source>
</evidence>
<dbReference type="PANTHER" id="PTHR45695:SF23">
    <property type="entry name" value="GALANIN-LIKE G-PROTEIN COUPLED RECEPTOR NPR-9"/>
    <property type="match status" value="1"/>
</dbReference>
<comment type="subcellular location">
    <subcellularLocation>
        <location evidence="1">Cell membrane</location>
        <topology evidence="1">Multi-pass membrane protein</topology>
    </subcellularLocation>
</comment>
<dbReference type="AlphaFoldDB" id="A0A7R8VZW5"/>
<keyword evidence="6 12" id="KW-0297">G-protein coupled receptor</keyword>
<dbReference type="OrthoDB" id="2132067at2759"/>
<evidence type="ECO:0000256" key="9">
    <source>
        <dbReference type="ARBA" id="ARBA00023170"/>
    </source>
</evidence>
<dbReference type="GO" id="GO:0004930">
    <property type="term" value="F:G protein-coupled receptor activity"/>
    <property type="evidence" value="ECO:0007669"/>
    <property type="project" value="UniProtKB-KW"/>
</dbReference>
<keyword evidence="3" id="KW-1003">Cell membrane</keyword>
<dbReference type="GO" id="GO:0005886">
    <property type="term" value="C:plasma membrane"/>
    <property type="evidence" value="ECO:0007669"/>
    <property type="project" value="UniProtKB-SubCell"/>
</dbReference>
<evidence type="ECO:0000256" key="6">
    <source>
        <dbReference type="ARBA" id="ARBA00023040"/>
    </source>
</evidence>
<keyword evidence="7" id="KW-0472">Membrane</keyword>
<dbReference type="PROSITE" id="PS00237">
    <property type="entry name" value="G_PROTEIN_RECEP_F1_1"/>
    <property type="match status" value="1"/>
</dbReference>
<proteinExistence type="inferred from homology"/>
<evidence type="ECO:0000313" key="13">
    <source>
        <dbReference type="EMBL" id="CAD7222153.1"/>
    </source>
</evidence>
<evidence type="ECO:0000256" key="12">
    <source>
        <dbReference type="RuleBase" id="RU000688"/>
    </source>
</evidence>
<evidence type="ECO:0000256" key="1">
    <source>
        <dbReference type="ARBA" id="ARBA00004651"/>
    </source>
</evidence>
<dbReference type="InterPro" id="IPR000276">
    <property type="entry name" value="GPCR_Rhodpsn"/>
</dbReference>
<dbReference type="PROSITE" id="PS50262">
    <property type="entry name" value="G_PROTEIN_RECEP_F1_2"/>
    <property type="match status" value="1"/>
</dbReference>
<keyword evidence="5" id="KW-1133">Transmembrane helix</keyword>
<dbReference type="InterPro" id="IPR017452">
    <property type="entry name" value="GPCR_Rhodpsn_7TM"/>
</dbReference>
<organism evidence="13">
    <name type="scientific">Cyprideis torosa</name>
    <dbReference type="NCBI Taxonomy" id="163714"/>
    <lineage>
        <taxon>Eukaryota</taxon>
        <taxon>Metazoa</taxon>
        <taxon>Ecdysozoa</taxon>
        <taxon>Arthropoda</taxon>
        <taxon>Crustacea</taxon>
        <taxon>Oligostraca</taxon>
        <taxon>Ostracoda</taxon>
        <taxon>Podocopa</taxon>
        <taxon>Podocopida</taxon>
        <taxon>Cytherocopina</taxon>
        <taxon>Cytheroidea</taxon>
        <taxon>Cytherideidae</taxon>
        <taxon>Cyprideis</taxon>
    </lineage>
</organism>
<name>A0A7R8VZW5_9CRUS</name>
<evidence type="ECO:0000256" key="4">
    <source>
        <dbReference type="ARBA" id="ARBA00022692"/>
    </source>
</evidence>
<dbReference type="Pfam" id="PF00001">
    <property type="entry name" value="7tm_1"/>
    <property type="match status" value="1"/>
</dbReference>
<dbReference type="EMBL" id="OB660031">
    <property type="protein sequence ID" value="CAD7222153.1"/>
    <property type="molecule type" value="Genomic_DNA"/>
</dbReference>
<protein>
    <submittedName>
        <fullName evidence="13">Uncharacterized protein</fullName>
    </submittedName>
</protein>
<dbReference type="PANTHER" id="PTHR45695">
    <property type="entry name" value="LEUCOKININ RECEPTOR-RELATED"/>
    <property type="match status" value="1"/>
</dbReference>